<dbReference type="GO" id="GO:0042910">
    <property type="term" value="F:xenobiotic transmembrane transporter activity"/>
    <property type="evidence" value="ECO:0007669"/>
    <property type="project" value="TreeGrafter"/>
</dbReference>
<dbReference type="EMBL" id="FLUQ01000005">
    <property type="protein sequence ID" value="SBW09197.1"/>
    <property type="molecule type" value="Genomic_DNA"/>
</dbReference>
<dbReference type="Gene3D" id="1.20.1640.10">
    <property type="entry name" value="Multidrug efflux transporter AcrB transmembrane domain"/>
    <property type="match status" value="2"/>
</dbReference>
<evidence type="ECO:0000256" key="2">
    <source>
        <dbReference type="ARBA" id="ARBA00010942"/>
    </source>
</evidence>
<keyword evidence="7" id="KW-1133">Transmembrane helix</keyword>
<dbReference type="Gene3D" id="3.30.70.1430">
    <property type="entry name" value="Multidrug efflux transporter AcrB pore domain"/>
    <property type="match status" value="2"/>
</dbReference>
<organism evidence="9">
    <name type="scientific">uncultured delta proteobacterium</name>
    <dbReference type="NCBI Taxonomy" id="34034"/>
    <lineage>
        <taxon>Bacteria</taxon>
        <taxon>Deltaproteobacteria</taxon>
        <taxon>environmental samples</taxon>
    </lineage>
</organism>
<keyword evidence="4" id="KW-1003">Cell membrane</keyword>
<evidence type="ECO:0000256" key="1">
    <source>
        <dbReference type="ARBA" id="ARBA00004429"/>
    </source>
</evidence>
<dbReference type="PANTHER" id="PTHR32063">
    <property type="match status" value="1"/>
</dbReference>
<sequence>MFKFFIDRPILAASISTLIVVLGFMSLKSLPLANYPRVSPPSISVSAYYPGADALTVSESVAAVLERQINGAEGMLYIASKCFNNGTLSMTVTFDISRNDDLALVDVQNRVSEAESSLPQEVMRQGLTIRKQSPDMLMLINLYSPKGTVSDLDLANYASRFIKDELGRIKGVGDVSLMGADDYGMRIWLDPERLQHYNLTVSDVRAAVNDQNQLASAGTFGAMPSSPSVKFERTGQIKGQLTTPKEFSELVLRTNSDGSVVRLTDVTPNLTRADGSGNTVTRPGIELGAEGYDSYSRRDGKPSTSLIIYQLPSGNAVEISKTAKALMEKAKGKFLRGGLDMDYAIGLDMAEYVTVSLKELVRTLIEALVLVLIVVYLFLGSFRSSLVPMVAVPVSLIGVFAFFPLFGLNINNLTLFALVLAVGIVVDDAIVVVEAVEVRLDEGHAPREAAVLAMKDVGFTIVGITFALISVFLPMTMLGGLTGKLYQQFALTLALSVGISAFNSLTLSPALCALLLHSRKEGVEPFILVRLFNRFYDTVFKGYSNMVGIVARRGLITVALMAAVYAGLFGAMKALPTSLVPVEDQRVFFMAVQMPNGAAQTRTRELADALSLELKKALPEVESVTVLGAQNVATGVQSSSVATCVVLLTHWDERKGEGQDIVSVIQKAQALAREKFHEPMVMTFSPPTISGLGMSPGVTYEVENQGDDQSPEALVKPVAMLQEAFSRLPELAAPFTAFSMHGRFVALDVDREKAKRQGVNLSDVFYTVGTLLGGSYINDFQEFGHNYKVMMQARDDYRTSPEILRFFNLRNANGDLVPVSAFISTTDKSGPEFLTRYNLYPSIEFMAGAAPGHSTGQAMAAMDKAARDALPTGYGFEWTGQSYQEQLAAGQTSVVLALALICCFLVLAGLYESMTSPFVVMVSVGIAILGAMLGQLARGLTLDVFMQVGLVMLIGLAAKNAILIVQYAQTRQQEGLPPAEAAVLAGRQRLRPILMTSFAFILGVLPLVIATGAGANSRHSLGTGVFFGMMMSTFVGVFAIPGLYVLVQRIKGNAKGAADTAAPFDAAEKQE</sequence>
<proteinExistence type="inferred from homology"/>
<dbReference type="GO" id="GO:0005886">
    <property type="term" value="C:plasma membrane"/>
    <property type="evidence" value="ECO:0007669"/>
    <property type="project" value="UniProtKB-SubCell"/>
</dbReference>
<keyword evidence="3" id="KW-0813">Transport</keyword>
<dbReference type="GO" id="GO:0009636">
    <property type="term" value="P:response to toxic substance"/>
    <property type="evidence" value="ECO:0007669"/>
    <property type="project" value="UniProtKB-ARBA"/>
</dbReference>
<keyword evidence="5" id="KW-0997">Cell inner membrane</keyword>
<evidence type="ECO:0000256" key="6">
    <source>
        <dbReference type="ARBA" id="ARBA00022692"/>
    </source>
</evidence>
<dbReference type="InterPro" id="IPR004764">
    <property type="entry name" value="MdtF-like"/>
</dbReference>
<dbReference type="InterPro" id="IPR027463">
    <property type="entry name" value="AcrB_DN_DC_subdom"/>
</dbReference>
<evidence type="ECO:0000313" key="9">
    <source>
        <dbReference type="EMBL" id="SBW09197.1"/>
    </source>
</evidence>
<dbReference type="SUPFAM" id="SSF82866">
    <property type="entry name" value="Multidrug efflux transporter AcrB transmembrane domain"/>
    <property type="match status" value="2"/>
</dbReference>
<evidence type="ECO:0000256" key="4">
    <source>
        <dbReference type="ARBA" id="ARBA00022475"/>
    </source>
</evidence>
<dbReference type="AlphaFoldDB" id="A0A212KC24"/>
<evidence type="ECO:0000256" key="8">
    <source>
        <dbReference type="ARBA" id="ARBA00023136"/>
    </source>
</evidence>
<dbReference type="Pfam" id="PF00873">
    <property type="entry name" value="ACR_tran"/>
    <property type="match status" value="1"/>
</dbReference>
<dbReference type="PRINTS" id="PR00702">
    <property type="entry name" value="ACRIFLAVINRP"/>
</dbReference>
<dbReference type="PANTHER" id="PTHR32063:SF11">
    <property type="entry name" value="CATION OR DRUG EFFLUX SYSTEM PROTEIN"/>
    <property type="match status" value="1"/>
</dbReference>
<dbReference type="Gene3D" id="3.30.70.1440">
    <property type="entry name" value="Multidrug efflux transporter AcrB pore domain"/>
    <property type="match status" value="1"/>
</dbReference>
<dbReference type="InterPro" id="IPR001036">
    <property type="entry name" value="Acrflvin-R"/>
</dbReference>
<evidence type="ECO:0000256" key="5">
    <source>
        <dbReference type="ARBA" id="ARBA00022519"/>
    </source>
</evidence>
<dbReference type="Gene3D" id="3.30.70.1320">
    <property type="entry name" value="Multidrug efflux transporter AcrB pore domain like"/>
    <property type="match status" value="1"/>
</dbReference>
<dbReference type="FunFam" id="1.20.1640.10:FF:000001">
    <property type="entry name" value="Efflux pump membrane transporter"/>
    <property type="match status" value="1"/>
</dbReference>
<reference evidence="9" key="1">
    <citation type="submission" date="2016-04" db="EMBL/GenBank/DDBJ databases">
        <authorList>
            <person name="Evans L.H."/>
            <person name="Alamgir A."/>
            <person name="Owens N."/>
            <person name="Weber N.D."/>
            <person name="Virtaneva K."/>
            <person name="Barbian K."/>
            <person name="Babar A."/>
            <person name="Rosenke K."/>
        </authorList>
    </citation>
    <scope>NUCLEOTIDE SEQUENCE</scope>
    <source>
        <strain evidence="9">86</strain>
    </source>
</reference>
<gene>
    <name evidence="9" type="ORF">KL86DPRO_50096</name>
</gene>
<protein>
    <submittedName>
        <fullName evidence="9">Hydrophobe/amphiphile efflux-1 (HAE1) family transporter</fullName>
    </submittedName>
</protein>
<dbReference type="Gene3D" id="3.30.2090.10">
    <property type="entry name" value="Multidrug efflux transporter AcrB TolC docking domain, DN and DC subdomains"/>
    <property type="match status" value="2"/>
</dbReference>
<name>A0A212KC24_9DELT</name>
<dbReference type="GO" id="GO:0015562">
    <property type="term" value="F:efflux transmembrane transporter activity"/>
    <property type="evidence" value="ECO:0007669"/>
    <property type="project" value="InterPro"/>
</dbReference>
<keyword evidence="8" id="KW-0472">Membrane</keyword>
<accession>A0A212KC24</accession>
<dbReference type="NCBIfam" id="TIGR00915">
    <property type="entry name" value="2A0602"/>
    <property type="match status" value="1"/>
</dbReference>
<comment type="subcellular location">
    <subcellularLocation>
        <location evidence="1">Cell inner membrane</location>
        <topology evidence="1">Multi-pass membrane protein</topology>
    </subcellularLocation>
</comment>
<evidence type="ECO:0000256" key="7">
    <source>
        <dbReference type="ARBA" id="ARBA00022989"/>
    </source>
</evidence>
<comment type="similarity">
    <text evidence="2">Belongs to the resistance-nodulation-cell division (RND) (TC 2.A.6) family.</text>
</comment>
<dbReference type="SUPFAM" id="SSF82693">
    <property type="entry name" value="Multidrug efflux transporter AcrB pore domain, PN1, PN2, PC1 and PC2 subdomains"/>
    <property type="match status" value="4"/>
</dbReference>
<evidence type="ECO:0000256" key="3">
    <source>
        <dbReference type="ARBA" id="ARBA00022448"/>
    </source>
</evidence>
<dbReference type="SUPFAM" id="SSF82714">
    <property type="entry name" value="Multidrug efflux transporter AcrB TolC docking domain, DN and DC subdomains"/>
    <property type="match status" value="2"/>
</dbReference>
<keyword evidence="6" id="KW-0812">Transmembrane</keyword>